<dbReference type="InterPro" id="IPR018076">
    <property type="entry name" value="T2SS_GspF_dom"/>
</dbReference>
<comment type="caution">
    <text evidence="8">The sequence shown here is derived from an EMBL/GenBank/DDBJ whole genome shotgun (WGS) entry which is preliminary data.</text>
</comment>
<dbReference type="PANTHER" id="PTHR35007:SF1">
    <property type="entry name" value="PILUS ASSEMBLY PROTEIN"/>
    <property type="match status" value="1"/>
</dbReference>
<proteinExistence type="predicted"/>
<feature type="transmembrane region" description="Helical" evidence="6">
    <location>
        <begin position="233"/>
        <end position="258"/>
    </location>
</feature>
<dbReference type="RefSeq" id="WP_241967753.1">
    <property type="nucleotide sequence ID" value="NZ_PIPY01000015.1"/>
</dbReference>
<keyword evidence="9" id="KW-1185">Reference proteome</keyword>
<accession>A0A432Y8N3</accession>
<evidence type="ECO:0000256" key="1">
    <source>
        <dbReference type="ARBA" id="ARBA00004651"/>
    </source>
</evidence>
<evidence type="ECO:0000256" key="2">
    <source>
        <dbReference type="ARBA" id="ARBA00022475"/>
    </source>
</evidence>
<evidence type="ECO:0000313" key="8">
    <source>
        <dbReference type="EMBL" id="RUO57340.1"/>
    </source>
</evidence>
<feature type="domain" description="Type II secretion system protein GspF" evidence="7">
    <location>
        <begin position="124"/>
        <end position="250"/>
    </location>
</feature>
<dbReference type="EMBL" id="PIPY01000015">
    <property type="protein sequence ID" value="RUO57340.1"/>
    <property type="molecule type" value="Genomic_DNA"/>
</dbReference>
<dbReference type="PANTHER" id="PTHR35007">
    <property type="entry name" value="INTEGRAL MEMBRANE PROTEIN-RELATED"/>
    <property type="match status" value="1"/>
</dbReference>
<protein>
    <recommendedName>
        <fullName evidence="7">Type II secretion system protein GspF domain-containing protein</fullName>
    </recommendedName>
</protein>
<feature type="transmembrane region" description="Helical" evidence="6">
    <location>
        <begin position="73"/>
        <end position="103"/>
    </location>
</feature>
<dbReference type="InterPro" id="IPR042094">
    <property type="entry name" value="T2SS_GspF_sf"/>
</dbReference>
<dbReference type="AlphaFoldDB" id="A0A432Y8N3"/>
<keyword evidence="4 6" id="KW-1133">Transmembrane helix</keyword>
<dbReference type="Proteomes" id="UP000288259">
    <property type="component" value="Unassembled WGS sequence"/>
</dbReference>
<evidence type="ECO:0000313" key="9">
    <source>
        <dbReference type="Proteomes" id="UP000288259"/>
    </source>
</evidence>
<keyword evidence="2" id="KW-1003">Cell membrane</keyword>
<evidence type="ECO:0000256" key="4">
    <source>
        <dbReference type="ARBA" id="ARBA00022989"/>
    </source>
</evidence>
<organism evidence="8 9">
    <name type="scientific">Pseudidiomarina insulisalsae</name>
    <dbReference type="NCBI Taxonomy" id="575789"/>
    <lineage>
        <taxon>Bacteria</taxon>
        <taxon>Pseudomonadati</taxon>
        <taxon>Pseudomonadota</taxon>
        <taxon>Gammaproteobacteria</taxon>
        <taxon>Alteromonadales</taxon>
        <taxon>Idiomarinaceae</taxon>
        <taxon>Pseudidiomarina</taxon>
    </lineage>
</organism>
<dbReference type="GO" id="GO:0005886">
    <property type="term" value="C:plasma membrane"/>
    <property type="evidence" value="ECO:0007669"/>
    <property type="project" value="UniProtKB-SubCell"/>
</dbReference>
<evidence type="ECO:0000259" key="7">
    <source>
        <dbReference type="Pfam" id="PF00482"/>
    </source>
</evidence>
<dbReference type="Pfam" id="PF00482">
    <property type="entry name" value="T2SSF"/>
    <property type="match status" value="1"/>
</dbReference>
<evidence type="ECO:0000256" key="3">
    <source>
        <dbReference type="ARBA" id="ARBA00022692"/>
    </source>
</evidence>
<gene>
    <name evidence="8" type="ORF">CWI71_11845</name>
</gene>
<dbReference type="Gene3D" id="1.20.81.30">
    <property type="entry name" value="Type II secretion system (T2SS), domain F"/>
    <property type="match status" value="1"/>
</dbReference>
<sequence>MPEAMLIVALVLTAVASLALIAAIARRLTPALCRGIDSAMEYLPVRVQSGLTRHVQRSYLDKEVTDYVLEKCVLGAVLTTLLLLPIPAGLKVTALGLLSLRFLQSRARRKLMLRTFERQWPGCLDMLAMLMRAGLSLAAALHALAQLESRSVALKQLRVLHQHISAGVSVAASLEQLKQRLPSAALESFAAAVIQARSSGGALADTLSEQAQLLRQQQQLAAEKFAQEVGLKLLLPLVLCFFPVTFLLILGPIFIGYLQN</sequence>
<keyword evidence="5 6" id="KW-0472">Membrane</keyword>
<evidence type="ECO:0000256" key="6">
    <source>
        <dbReference type="SAM" id="Phobius"/>
    </source>
</evidence>
<keyword evidence="3 6" id="KW-0812">Transmembrane</keyword>
<evidence type="ECO:0000256" key="5">
    <source>
        <dbReference type="ARBA" id="ARBA00023136"/>
    </source>
</evidence>
<comment type="subcellular location">
    <subcellularLocation>
        <location evidence="1">Cell membrane</location>
        <topology evidence="1">Multi-pass membrane protein</topology>
    </subcellularLocation>
</comment>
<name>A0A432Y8N3_9GAMM</name>
<reference evidence="9" key="1">
    <citation type="journal article" date="2018" name="Front. Microbiol.">
        <title>Genome-Based Analysis Reveals the Taxonomy and Diversity of the Family Idiomarinaceae.</title>
        <authorList>
            <person name="Liu Y."/>
            <person name="Lai Q."/>
            <person name="Shao Z."/>
        </authorList>
    </citation>
    <scope>NUCLEOTIDE SEQUENCE [LARGE SCALE GENOMIC DNA]</scope>
    <source>
        <strain evidence="9">CVS-6</strain>
    </source>
</reference>